<gene>
    <name evidence="3" type="ORF">Cylst_1631</name>
</gene>
<protein>
    <recommendedName>
        <fullName evidence="2">Tox-REase-3 domain-containing protein</fullName>
    </recommendedName>
</protein>
<evidence type="ECO:0000256" key="1">
    <source>
        <dbReference type="SAM" id="MobiDB-lite"/>
    </source>
</evidence>
<dbReference type="STRING" id="56107.Cylst_1631"/>
<evidence type="ECO:0000313" key="3">
    <source>
        <dbReference type="EMBL" id="AFZ23909.1"/>
    </source>
</evidence>
<dbReference type="AlphaFoldDB" id="K9WVQ9"/>
<feature type="compositionally biased region" description="Polar residues" evidence="1">
    <location>
        <begin position="38"/>
        <end position="48"/>
    </location>
</feature>
<dbReference type="Gene3D" id="2.30.30.40">
    <property type="entry name" value="SH3 Domains"/>
    <property type="match status" value="1"/>
</dbReference>
<proteinExistence type="predicted"/>
<feature type="region of interest" description="Disordered" evidence="1">
    <location>
        <begin position="1"/>
        <end position="77"/>
    </location>
</feature>
<evidence type="ECO:0000313" key="4">
    <source>
        <dbReference type="Proteomes" id="UP000010475"/>
    </source>
</evidence>
<reference evidence="3 4" key="1">
    <citation type="submission" date="2012-06" db="EMBL/GenBank/DDBJ databases">
        <title>Finished chromosome of genome of Cylindrospermum stagnale PCC 7417.</title>
        <authorList>
            <consortium name="US DOE Joint Genome Institute"/>
            <person name="Gugger M."/>
            <person name="Coursin T."/>
            <person name="Rippka R."/>
            <person name="Tandeau De Marsac N."/>
            <person name="Huntemann M."/>
            <person name="Wei C.-L."/>
            <person name="Han J."/>
            <person name="Detter J.C."/>
            <person name="Han C."/>
            <person name="Tapia R."/>
            <person name="Chen A."/>
            <person name="Kyrpides N."/>
            <person name="Mavromatis K."/>
            <person name="Markowitz V."/>
            <person name="Szeto E."/>
            <person name="Ivanova N."/>
            <person name="Pagani I."/>
            <person name="Pati A."/>
            <person name="Goodwin L."/>
            <person name="Nordberg H.P."/>
            <person name="Cantor M.N."/>
            <person name="Hua S.X."/>
            <person name="Woyke T."/>
            <person name="Kerfeld C.A."/>
        </authorList>
    </citation>
    <scope>NUCLEOTIDE SEQUENCE [LARGE SCALE GENOMIC DNA]</scope>
    <source>
        <strain evidence="3 4">PCC 7417</strain>
    </source>
</reference>
<dbReference type="RefSeq" id="WP_015207165.1">
    <property type="nucleotide sequence ID" value="NC_019757.1"/>
</dbReference>
<dbReference type="InterPro" id="IPR028905">
    <property type="entry name" value="Tox-REase-3_dom"/>
</dbReference>
<dbReference type="KEGG" id="csg:Cylst_1631"/>
<feature type="domain" description="Tox-REase-3" evidence="2">
    <location>
        <begin position="738"/>
        <end position="836"/>
    </location>
</feature>
<evidence type="ECO:0000259" key="2">
    <source>
        <dbReference type="Pfam" id="PF15647"/>
    </source>
</evidence>
<dbReference type="EMBL" id="CP003642">
    <property type="protein sequence ID" value="AFZ23909.1"/>
    <property type="molecule type" value="Genomic_DNA"/>
</dbReference>
<keyword evidence="4" id="KW-1185">Reference proteome</keyword>
<accession>K9WVQ9</accession>
<dbReference type="Pfam" id="PF15647">
    <property type="entry name" value="Tox-REase-3"/>
    <property type="match status" value="1"/>
</dbReference>
<dbReference type="OrthoDB" id="468501at2"/>
<feature type="compositionally biased region" description="Polar residues" evidence="1">
    <location>
        <begin position="10"/>
        <end position="21"/>
    </location>
</feature>
<dbReference type="HOGENOM" id="CLU_339415_0_0_3"/>
<organism evidence="3 4">
    <name type="scientific">Cylindrospermum stagnale PCC 7417</name>
    <dbReference type="NCBI Taxonomy" id="56107"/>
    <lineage>
        <taxon>Bacteria</taxon>
        <taxon>Bacillati</taxon>
        <taxon>Cyanobacteriota</taxon>
        <taxon>Cyanophyceae</taxon>
        <taxon>Nostocales</taxon>
        <taxon>Nostocaceae</taxon>
        <taxon>Cylindrospermum</taxon>
    </lineage>
</organism>
<sequence>MYSKQHRTSKNSANSSDTPAPNQFAPRRFVVQPKTEEVTPQQEQTPDSEAQREETEQYKSGFIDFSKLTPRPSPARTPRIQMKLTLGEPGTVYQQQAVPPNPVAIQPQTNPDLSPEQNTTLEPFDKVEEVANEAVEIQRLSEPGDNSDEDANGGTIQRACSDCEAEQEDKKHTGTIQAKKELSGFNQNLFKPSLLNKPTDTLQAKTIEEQTSKTVLNNNKNEFSLTKKPVNHLPAKEISKQDYQPQNKLESGKTEVLNAVQLVQSQTNNPLIQKQPTDPRPQGTNVSKSGVAFYEAGLELYNQPSKGHGSSIIRKIPIGTKLFIDKQLSSGWYHIALSSGEYGYVEATKVNTRLPEPGAQLYKIKSGENAIAIAERYYKQFVQRDRDLRFYVNVLEEINRLGGGIHRPPNSSWQNTQATAGVYIWIPSAEFANSFVGKISTGSPVRDALAVAGNVAKTVGNFAVGGAALVAGLLQGALESIWSNLVGIKDLAVMVWDILKSLFTGNILNDGQNLWKQITQINWGDLAQAWLGDFEKQWNNPAIFQKWQFRGKVLGYAAAEIALAVLTAGGATGAKWVGKMSTKAIEVVKKIPGVAKLAEKAKTIKIPAAVKKGLKNANTAKWLSKHRNNVIKKYGADGIKMLSEGVIAKRVTRNGHTLKVLANGKIVRCSTCEELAKQFAKELADPKNSKLAEQLSGLQKKAVTDPEGVVDEIIQVEKQLQDVRKNNLVPKKRSGEEIGKAGKDWEEAVQKKTGGKSAIIEGREIDSVTDEALIQAKNINTSNPKNFLNKKTRTQIKETIRLADERGKRAEFWFKEEPHPLIREYIENKRGIVKVGL</sequence>
<dbReference type="eggNOG" id="COG3103">
    <property type="taxonomic scope" value="Bacteria"/>
</dbReference>
<dbReference type="Proteomes" id="UP000010475">
    <property type="component" value="Chromosome"/>
</dbReference>
<name>K9WVQ9_9NOST</name>